<comment type="caution">
    <text evidence="2">The sequence shown here is derived from an EMBL/GenBank/DDBJ whole genome shotgun (WGS) entry which is preliminary data.</text>
</comment>
<dbReference type="GO" id="GO:0003700">
    <property type="term" value="F:DNA-binding transcription factor activity"/>
    <property type="evidence" value="ECO:0007669"/>
    <property type="project" value="InterPro"/>
</dbReference>
<dbReference type="GO" id="GO:0043565">
    <property type="term" value="F:sequence-specific DNA binding"/>
    <property type="evidence" value="ECO:0007669"/>
    <property type="project" value="InterPro"/>
</dbReference>
<keyword evidence="3" id="KW-1185">Reference proteome</keyword>
<feature type="domain" description="HTH araC/xylS-type" evidence="1">
    <location>
        <begin position="174"/>
        <end position="273"/>
    </location>
</feature>
<dbReference type="Gene3D" id="1.10.10.60">
    <property type="entry name" value="Homeodomain-like"/>
    <property type="match status" value="1"/>
</dbReference>
<dbReference type="EMBL" id="WTYC01000003">
    <property type="protein sequence ID" value="MXO48154.1"/>
    <property type="molecule type" value="Genomic_DNA"/>
</dbReference>
<protein>
    <submittedName>
        <fullName evidence="2">Helix-turn-helix domain-containing protein</fullName>
    </submittedName>
</protein>
<dbReference type="OrthoDB" id="2559672at2"/>
<dbReference type="AlphaFoldDB" id="A0A844XRW6"/>
<dbReference type="SMART" id="SM00342">
    <property type="entry name" value="HTH_ARAC"/>
    <property type="match status" value="1"/>
</dbReference>
<dbReference type="InterPro" id="IPR018060">
    <property type="entry name" value="HTH_AraC"/>
</dbReference>
<dbReference type="RefSeq" id="WP_160727697.1">
    <property type="nucleotide sequence ID" value="NZ_WTYC01000003.1"/>
</dbReference>
<sequence>MVSATGSTAAGLPLAFNRSPSDKLKPWIMRIGVTSVTLPKGQSIECGTFGEHPILRMIYGSKWTAQTADGVKEFVPGDRGLALYFGPCTKMMRLEAHGTFQVVTINFAPGGTNGLDLPPIEETNDRILPFDCFTKKRYPAEEFAPSSDVAGWLLRAETQLEAELESVGLEPPDRLLREFEILCLTDPGASLDRFADAHGIARRTLERTLNRELGVSPRFAMRRARALDMAAALLNVVSKEEEAEIALRYFDQSHVTRAMRQLFDTTPGRLKKGSHPLLLITMEIRQSRRLDALARLASDEPRPWRDPAAEPR</sequence>
<evidence type="ECO:0000259" key="1">
    <source>
        <dbReference type="PROSITE" id="PS01124"/>
    </source>
</evidence>
<organism evidence="2 3">
    <name type="scientific">Qipengyuania vulgaris</name>
    <dbReference type="NCBI Taxonomy" id="291985"/>
    <lineage>
        <taxon>Bacteria</taxon>
        <taxon>Pseudomonadati</taxon>
        <taxon>Pseudomonadota</taxon>
        <taxon>Alphaproteobacteria</taxon>
        <taxon>Sphingomonadales</taxon>
        <taxon>Erythrobacteraceae</taxon>
        <taxon>Qipengyuania</taxon>
    </lineage>
</organism>
<proteinExistence type="predicted"/>
<accession>A0A844XRW6</accession>
<dbReference type="Proteomes" id="UP000448199">
    <property type="component" value="Unassembled WGS sequence"/>
</dbReference>
<dbReference type="Pfam" id="PF12833">
    <property type="entry name" value="HTH_18"/>
    <property type="match status" value="1"/>
</dbReference>
<evidence type="ECO:0000313" key="2">
    <source>
        <dbReference type="EMBL" id="MXO48154.1"/>
    </source>
</evidence>
<reference evidence="2 3" key="1">
    <citation type="submission" date="2019-12" db="EMBL/GenBank/DDBJ databases">
        <title>Genomic-based taxomic classification of the family Erythrobacteraceae.</title>
        <authorList>
            <person name="Xu L."/>
        </authorList>
    </citation>
    <scope>NUCLEOTIDE SEQUENCE [LARGE SCALE GENOMIC DNA]</scope>
    <source>
        <strain evidence="2 3">DSM 17792</strain>
    </source>
</reference>
<name>A0A844XRW6_9SPHN</name>
<evidence type="ECO:0000313" key="3">
    <source>
        <dbReference type="Proteomes" id="UP000448199"/>
    </source>
</evidence>
<gene>
    <name evidence="2" type="ORF">GRI69_07790</name>
</gene>
<dbReference type="PROSITE" id="PS01124">
    <property type="entry name" value="HTH_ARAC_FAMILY_2"/>
    <property type="match status" value="1"/>
</dbReference>